<dbReference type="OrthoDB" id="3970416at2"/>
<dbReference type="Proteomes" id="UP000094094">
    <property type="component" value="Chromosome"/>
</dbReference>
<evidence type="ECO:0000313" key="1">
    <source>
        <dbReference type="EMBL" id="AOP45344.1"/>
    </source>
</evidence>
<proteinExistence type="predicted"/>
<protein>
    <submittedName>
        <fullName evidence="1">Uncharacterized protein</fullName>
    </submittedName>
</protein>
<organism evidence="1 2">
    <name type="scientific">Streptomyces lydicus</name>
    <dbReference type="NCBI Taxonomy" id="47763"/>
    <lineage>
        <taxon>Bacteria</taxon>
        <taxon>Bacillati</taxon>
        <taxon>Actinomycetota</taxon>
        <taxon>Actinomycetes</taxon>
        <taxon>Kitasatosporales</taxon>
        <taxon>Streptomycetaceae</taxon>
        <taxon>Streptomyces</taxon>
    </lineage>
</organism>
<dbReference type="InterPro" id="IPR029063">
    <property type="entry name" value="SAM-dependent_MTases_sf"/>
</dbReference>
<name>A0A1D7VF09_9ACTN</name>
<dbReference type="KEGG" id="slc:SL103_02990"/>
<gene>
    <name evidence="1" type="ORF">SL103_02990</name>
</gene>
<dbReference type="EMBL" id="CP017157">
    <property type="protein sequence ID" value="AOP45344.1"/>
    <property type="molecule type" value="Genomic_DNA"/>
</dbReference>
<sequence length="471" mass="52384">MLCNSISWGRTLIASKFATESKTAACYLDVAANAHGEEKGYLAYQALQRVERNCPRLVEIGPGGGSAVTFLASRIAAGGHGHRNVDLTLVEVPGVVSTSLNQAMEEFGKVGTCDLVTGFAQDIGTLVTEPVDVISASALMHEVYSYGGGYAGLHSMIRTIPTVLREGGLFAYRDVYAVDGGSLHDRAVQTYGAQSWVQFLRMFLPQYLREGTHPYHGEHDEVIVRQDSRIVPVDEVTNGTHVFISAPIGIFREVQRHYITLRDHVWRSGVLGFVPFLDGQLASDWIDAKTGHKRVHYRLTDTDWLPISQKAMMLALSERYADHYTVDGDIFDQCTDIALSQFLASAEVGEGECQGVWEHWNTREGRETYAYMTVDTLLATFAISSTESNQDNRTVLMPVQVEDVIQRDRSYYNRYLRRALPNPLRDAKQLVLFSNIPLTDTDALQSAMHSVQQWCSRTNLARMYSAVNTGG</sequence>
<accession>A0A1D7VF09</accession>
<reference evidence="1 2" key="1">
    <citation type="submission" date="2016-09" db="EMBL/GenBank/DDBJ databases">
        <title>Complete genome sequencing of Streptomyces lydicus 103 and metabolic pathways analysis of antibiotic biosynthesis.</title>
        <authorList>
            <person name="Jia N."/>
            <person name="Ding M.-Z."/>
            <person name="Gao F."/>
            <person name="Yuan Y.-J."/>
        </authorList>
    </citation>
    <scope>NUCLEOTIDE SEQUENCE [LARGE SCALE GENOMIC DNA]</scope>
    <source>
        <strain evidence="1 2">103</strain>
    </source>
</reference>
<evidence type="ECO:0000313" key="2">
    <source>
        <dbReference type="Proteomes" id="UP000094094"/>
    </source>
</evidence>
<dbReference type="Gene3D" id="3.40.50.150">
    <property type="entry name" value="Vaccinia Virus protein VP39"/>
    <property type="match status" value="1"/>
</dbReference>
<dbReference type="AlphaFoldDB" id="A0A1D7VF09"/>
<keyword evidence="2" id="KW-1185">Reference proteome</keyword>
<dbReference type="SUPFAM" id="SSF53335">
    <property type="entry name" value="S-adenosyl-L-methionine-dependent methyltransferases"/>
    <property type="match status" value="1"/>
</dbReference>